<dbReference type="InterPro" id="IPR001965">
    <property type="entry name" value="Znf_PHD"/>
</dbReference>
<evidence type="ECO:0000256" key="4">
    <source>
        <dbReference type="ARBA" id="ARBA00022833"/>
    </source>
</evidence>
<evidence type="ECO:0008006" key="12">
    <source>
        <dbReference type="Google" id="ProtNLM"/>
    </source>
</evidence>
<evidence type="ECO:0000256" key="3">
    <source>
        <dbReference type="ARBA" id="ARBA00022771"/>
    </source>
</evidence>
<dbReference type="Proteomes" id="UP000011116">
    <property type="component" value="Chromosome 3H"/>
</dbReference>
<dbReference type="Gramene" id="HORVU.MOREX.r3.3HG0308740.1">
    <property type="protein sequence ID" value="HORVU.MOREX.r3.3HG0308740.1"/>
    <property type="gene ID" value="HORVU.MOREX.r3.3HG0308740"/>
</dbReference>
<dbReference type="PROSITE" id="PS50016">
    <property type="entry name" value="ZF_PHD_2"/>
    <property type="match status" value="1"/>
</dbReference>
<dbReference type="SMART" id="SM00249">
    <property type="entry name" value="PHD"/>
    <property type="match status" value="1"/>
</dbReference>
<dbReference type="GO" id="GO:0003714">
    <property type="term" value="F:transcription corepressor activity"/>
    <property type="evidence" value="ECO:0000318"/>
    <property type="project" value="GO_Central"/>
</dbReference>
<proteinExistence type="predicted"/>
<evidence type="ECO:0000256" key="7">
    <source>
        <dbReference type="SAM" id="MobiDB-lite"/>
    </source>
</evidence>
<dbReference type="InterPro" id="IPR019787">
    <property type="entry name" value="Znf_PHD-finger"/>
</dbReference>
<dbReference type="InterPro" id="IPR011011">
    <property type="entry name" value="Znf_FYVE_PHD"/>
</dbReference>
<feature type="compositionally biased region" description="Low complexity" evidence="7">
    <location>
        <begin position="185"/>
        <end position="203"/>
    </location>
</feature>
<dbReference type="PROSITE" id="PS51186">
    <property type="entry name" value="GNAT"/>
    <property type="match status" value="1"/>
</dbReference>
<name>A0A8I6XS25_HORVV</name>
<dbReference type="PROSITE" id="PS01359">
    <property type="entry name" value="ZF_PHD_1"/>
    <property type="match status" value="1"/>
</dbReference>
<comment type="subcellular location">
    <subcellularLocation>
        <location evidence="1">Nucleus</location>
    </subcellularLocation>
</comment>
<keyword evidence="2" id="KW-0479">Metal-binding</keyword>
<dbReference type="Pfam" id="PF00628">
    <property type="entry name" value="PHD"/>
    <property type="match status" value="1"/>
</dbReference>
<dbReference type="PANTHER" id="PTHR46309:SF21">
    <property type="entry name" value="ACYL-COA N-ACYLTRANSFERASE WITH RING_FYVE_PHD-TYPE ZINC FINGER PROTEIN"/>
    <property type="match status" value="1"/>
</dbReference>
<dbReference type="PANTHER" id="PTHR46309">
    <property type="entry name" value="PHD FINGER PROTEIN 12"/>
    <property type="match status" value="1"/>
</dbReference>
<evidence type="ECO:0000259" key="8">
    <source>
        <dbReference type="PROSITE" id="PS50016"/>
    </source>
</evidence>
<feature type="compositionally biased region" description="Low complexity" evidence="7">
    <location>
        <begin position="168"/>
        <end position="177"/>
    </location>
</feature>
<accession>A0A8I6XS25</accession>
<dbReference type="InterPro" id="IPR013083">
    <property type="entry name" value="Znf_RING/FYVE/PHD"/>
</dbReference>
<dbReference type="Pfam" id="PF23209">
    <property type="entry name" value="IDM1_C"/>
    <property type="match status" value="1"/>
</dbReference>
<feature type="compositionally biased region" description="Polar residues" evidence="7">
    <location>
        <begin position="149"/>
        <end position="159"/>
    </location>
</feature>
<dbReference type="InterPro" id="IPR019786">
    <property type="entry name" value="Zinc_finger_PHD-type_CS"/>
</dbReference>
<evidence type="ECO:0000256" key="6">
    <source>
        <dbReference type="PROSITE-ProRule" id="PRU00146"/>
    </source>
</evidence>
<sequence length="697" mass="74615">MQSNGRTPPLFSPGSGPGMPPLAVYSRKQGASTAGGPAAVQRDAGGNQLPSGTDSGHGKPASEMLLQIVPANTGAGTDENVPPANNGRVLPMPMTRVAFKVKAAARSPNGRPRKARAPKGSSTLAGSREATGKKSDAGEPVGIHRGAQGNDQPKTVSAPSNSRKRKSTASASALSSSRRPRRTRCSLVARRNNSSTSTSGTAAARAKKHTILTWLIDSGVLKENEKVWYVPGPDSTSVAARASGAVTRAGIQCSCCDAVMAPPAFSSHAGFEDSAPWERLLVESGKLLLRCVREAWDQERLRTLRAEEKARAALEQGRERSAQAKKRSLLLTRQIRKAPTLAVDGTNNGGDDDRSDDVCGVCADGGQLLCCDSCPSTFHPECLAVEVPEDSSWVCHYCRCFLCDDGHGSLSTCRQCARNYHHHCRASVLDGHEIAPYCSKACNKIAVNLSNMVGGMISTGEDGYSWSLLKIQRDSGSSDPAALLKCNAKLAVALGVLDECFNPVKDRLTGIDMLHQAVYSLGSEFKRLRYEGFYTMVLEKDTEIISVALLRLHGTKLAEMPFAGTLPQYHRQGMMRRLVNAIDKVLESVQVENLVISAVDEAVDTWKKFGFVPVDPQLRDEAKRLSMVTIAGTILLQKPIVQQQVLPITEDELAFMEMRWPLCSFVDLLTGIASPQPPYADPIAAAVRGAGGGSGEA</sequence>
<dbReference type="Gene3D" id="3.30.40.10">
    <property type="entry name" value="Zinc/RING finger domain, C3HC4 (zinc finger)"/>
    <property type="match status" value="1"/>
</dbReference>
<protein>
    <recommendedName>
        <fullName evidence="12">PHD-type domain-containing protein</fullName>
    </recommendedName>
</protein>
<reference evidence="10" key="3">
    <citation type="submission" date="2022-01" db="UniProtKB">
        <authorList>
            <consortium name="EnsemblPlants"/>
        </authorList>
    </citation>
    <scope>IDENTIFICATION</scope>
    <source>
        <strain evidence="10">subsp. vulgare</strain>
    </source>
</reference>
<dbReference type="InterPro" id="IPR042163">
    <property type="entry name" value="PHF12"/>
</dbReference>
<dbReference type="InterPro" id="IPR016181">
    <property type="entry name" value="Acyl_CoA_acyltransferase"/>
</dbReference>
<keyword evidence="11" id="KW-1185">Reference proteome</keyword>
<dbReference type="GO" id="GO:0016747">
    <property type="term" value="F:acyltransferase activity, transferring groups other than amino-acyl groups"/>
    <property type="evidence" value="ECO:0007669"/>
    <property type="project" value="InterPro"/>
</dbReference>
<dbReference type="EnsemblPlants" id="HORVU.MOREX.r3.3HG0308740.1">
    <property type="protein sequence ID" value="HORVU.MOREX.r3.3HG0308740.1"/>
    <property type="gene ID" value="HORVU.MOREX.r3.3HG0308740"/>
</dbReference>
<dbReference type="InterPro" id="IPR000182">
    <property type="entry name" value="GNAT_dom"/>
</dbReference>
<evidence type="ECO:0000256" key="1">
    <source>
        <dbReference type="ARBA" id="ARBA00004123"/>
    </source>
</evidence>
<keyword evidence="4" id="KW-0862">Zinc</keyword>
<reference evidence="11" key="1">
    <citation type="journal article" date="2012" name="Nature">
        <title>A physical, genetic and functional sequence assembly of the barley genome.</title>
        <authorList>
            <consortium name="The International Barley Genome Sequencing Consortium"/>
            <person name="Mayer K.F."/>
            <person name="Waugh R."/>
            <person name="Brown J.W."/>
            <person name="Schulman A."/>
            <person name="Langridge P."/>
            <person name="Platzer M."/>
            <person name="Fincher G.B."/>
            <person name="Muehlbauer G.J."/>
            <person name="Sato K."/>
            <person name="Close T.J."/>
            <person name="Wise R.P."/>
            <person name="Stein N."/>
        </authorList>
    </citation>
    <scope>NUCLEOTIDE SEQUENCE [LARGE SCALE GENOMIC DNA]</scope>
    <source>
        <strain evidence="11">cv. Morex</strain>
    </source>
</reference>
<evidence type="ECO:0000313" key="11">
    <source>
        <dbReference type="Proteomes" id="UP000011116"/>
    </source>
</evidence>
<reference evidence="10" key="2">
    <citation type="submission" date="2020-10" db="EMBL/GenBank/DDBJ databases">
        <authorList>
            <person name="Scholz U."/>
            <person name="Mascher M."/>
            <person name="Fiebig A."/>
        </authorList>
    </citation>
    <scope>NUCLEOTIDE SEQUENCE [LARGE SCALE GENOMIC DNA]</scope>
    <source>
        <strain evidence="10">cv. Morex</strain>
    </source>
</reference>
<dbReference type="SUPFAM" id="SSF55729">
    <property type="entry name" value="Acyl-CoA N-acyltransferases (Nat)"/>
    <property type="match status" value="1"/>
</dbReference>
<dbReference type="Pfam" id="PF16135">
    <property type="entry name" value="TDBD"/>
    <property type="match status" value="1"/>
</dbReference>
<dbReference type="SMR" id="A0A8I6XS25"/>
<feature type="domain" description="N-acetyltransferase" evidence="9">
    <location>
        <begin position="496"/>
        <end position="641"/>
    </location>
</feature>
<dbReference type="InterPro" id="IPR056511">
    <property type="entry name" value="IDM1_C"/>
</dbReference>
<dbReference type="GO" id="GO:0008270">
    <property type="term" value="F:zinc ion binding"/>
    <property type="evidence" value="ECO:0007669"/>
    <property type="project" value="UniProtKB-KW"/>
</dbReference>
<evidence type="ECO:0000256" key="5">
    <source>
        <dbReference type="ARBA" id="ARBA00023242"/>
    </source>
</evidence>
<dbReference type="SUPFAM" id="SSF57903">
    <property type="entry name" value="FYVE/PHD zinc finger"/>
    <property type="match status" value="1"/>
</dbReference>
<evidence type="ECO:0000256" key="2">
    <source>
        <dbReference type="ARBA" id="ARBA00022723"/>
    </source>
</evidence>
<keyword evidence="3 6" id="KW-0863">Zinc-finger</keyword>
<feature type="region of interest" description="Disordered" evidence="7">
    <location>
        <begin position="103"/>
        <end position="203"/>
    </location>
</feature>
<dbReference type="GO" id="GO:0005634">
    <property type="term" value="C:nucleus"/>
    <property type="evidence" value="ECO:0000318"/>
    <property type="project" value="GO_Central"/>
</dbReference>
<feature type="region of interest" description="Disordered" evidence="7">
    <location>
        <begin position="1"/>
        <end position="61"/>
    </location>
</feature>
<keyword evidence="5" id="KW-0539">Nucleus</keyword>
<dbReference type="AlphaFoldDB" id="A0A8I6XS25"/>
<dbReference type="GO" id="GO:0006357">
    <property type="term" value="P:regulation of transcription by RNA polymerase II"/>
    <property type="evidence" value="ECO:0000318"/>
    <property type="project" value="GO_Central"/>
</dbReference>
<evidence type="ECO:0000313" key="10">
    <source>
        <dbReference type="EnsemblPlants" id="HORVU.MOREX.r3.3HG0308740.1"/>
    </source>
</evidence>
<dbReference type="Gene3D" id="3.40.630.30">
    <property type="match status" value="1"/>
</dbReference>
<dbReference type="InterPro" id="IPR032308">
    <property type="entry name" value="TDBD"/>
</dbReference>
<feature type="domain" description="PHD-type" evidence="8">
    <location>
        <begin position="356"/>
        <end position="401"/>
    </location>
</feature>
<organism evidence="10 11">
    <name type="scientific">Hordeum vulgare subsp. vulgare</name>
    <name type="common">Domesticated barley</name>
    <dbReference type="NCBI Taxonomy" id="112509"/>
    <lineage>
        <taxon>Eukaryota</taxon>
        <taxon>Viridiplantae</taxon>
        <taxon>Streptophyta</taxon>
        <taxon>Embryophyta</taxon>
        <taxon>Tracheophyta</taxon>
        <taxon>Spermatophyta</taxon>
        <taxon>Magnoliopsida</taxon>
        <taxon>Liliopsida</taxon>
        <taxon>Poales</taxon>
        <taxon>Poaceae</taxon>
        <taxon>BOP clade</taxon>
        <taxon>Pooideae</taxon>
        <taxon>Triticodae</taxon>
        <taxon>Triticeae</taxon>
        <taxon>Hordeinae</taxon>
        <taxon>Hordeum</taxon>
    </lineage>
</organism>
<evidence type="ECO:0000259" key="9">
    <source>
        <dbReference type="PROSITE" id="PS51186"/>
    </source>
</evidence>